<evidence type="ECO:0000313" key="5">
    <source>
        <dbReference type="EMBL" id="KAF0847243.1"/>
    </source>
</evidence>
<reference evidence="5 6" key="1">
    <citation type="submission" date="2019-07" db="EMBL/GenBank/DDBJ databases">
        <title>Genomic Encyclopedia of Type Strains, Phase IV (KMG-IV): sequencing the most valuable type-strain genomes for metagenomic binning, comparative biology and taxonomic classification.</title>
        <authorList>
            <person name="Goeker M."/>
        </authorList>
    </citation>
    <scope>NUCLEOTIDE SEQUENCE [LARGE SCALE GENOMIC DNA]</scope>
    <source>
        <strain evidence="5 6">DSM 44831</strain>
    </source>
</reference>
<dbReference type="EC" id="3.5.1.4" evidence="3"/>
<feature type="domain" description="Amidase" evidence="4">
    <location>
        <begin position="2"/>
        <end position="404"/>
    </location>
</feature>
<accession>A0ABQ6YN70</accession>
<dbReference type="InterPro" id="IPR023631">
    <property type="entry name" value="Amidase_dom"/>
</dbReference>
<evidence type="ECO:0000256" key="3">
    <source>
        <dbReference type="ARBA" id="ARBA00012922"/>
    </source>
</evidence>
<dbReference type="EMBL" id="VMSD01000003">
    <property type="protein sequence ID" value="KAF0847243.1"/>
    <property type="molecule type" value="Genomic_DNA"/>
</dbReference>
<comment type="similarity">
    <text evidence="2">Belongs to the amidase family.</text>
</comment>
<dbReference type="Gene3D" id="3.90.1300.10">
    <property type="entry name" value="Amidase signature (AS) domain"/>
    <property type="match status" value="1"/>
</dbReference>
<gene>
    <name evidence="5" type="ORF">FNL39_103140</name>
</gene>
<comment type="catalytic activity">
    <reaction evidence="1">
        <text>a monocarboxylic acid amide + H2O = a monocarboxylate + NH4(+)</text>
        <dbReference type="Rhea" id="RHEA:12020"/>
        <dbReference type="ChEBI" id="CHEBI:15377"/>
        <dbReference type="ChEBI" id="CHEBI:28938"/>
        <dbReference type="ChEBI" id="CHEBI:35757"/>
        <dbReference type="ChEBI" id="CHEBI:83628"/>
        <dbReference type="EC" id="3.5.1.4"/>
    </reaction>
</comment>
<dbReference type="Pfam" id="PF01425">
    <property type="entry name" value="Amidase"/>
    <property type="match status" value="1"/>
</dbReference>
<evidence type="ECO:0000256" key="1">
    <source>
        <dbReference type="ARBA" id="ARBA00001311"/>
    </source>
</evidence>
<dbReference type="InterPro" id="IPR036928">
    <property type="entry name" value="AS_sf"/>
</dbReference>
<sequence length="421" mass="44088">MEAALARIEAGAALNAFCVVRREEVRAEAKALAHRADLRLLPLAGVPVGIKDHVDVAGCPTRHGTAALSGVPAAVDDELVRRLRAAGALVVGKTTLPELCQGPFTESVEFGVTRNPWNPEHTSGGSSGGSAAAVAAGMVPLALASGGGGSIRIPASCCGVVGLKPGPGLVPRAGRGWRGMSELGPIATTVADAALMLDVLSGTDRYRKAMAEPDRALRIGVTTAPPTPGVRVDPQVRVALDAAARALRDEGHVVDTVAPPWRLRDQPRYVARYFAGSADDADGLALRALERRTRAIVCAGRLLRRLPVARDEIPAETAARFSAWFSNYDVLMMPTLAALPPRAGGWASAGMIRTHLATSVLVPFLLPFNLVRYPALTVPAGLSIDRLPIGVQMAAAPGGEGLLLSLAAQFERLRPWPRHAP</sequence>
<dbReference type="SUPFAM" id="SSF75304">
    <property type="entry name" value="Amidase signature (AS) enzymes"/>
    <property type="match status" value="1"/>
</dbReference>
<dbReference type="PANTHER" id="PTHR11895">
    <property type="entry name" value="TRANSAMIDASE"/>
    <property type="match status" value="1"/>
</dbReference>
<keyword evidence="6" id="KW-1185">Reference proteome</keyword>
<evidence type="ECO:0000256" key="2">
    <source>
        <dbReference type="ARBA" id="ARBA00009199"/>
    </source>
</evidence>
<evidence type="ECO:0000259" key="4">
    <source>
        <dbReference type="Pfam" id="PF01425"/>
    </source>
</evidence>
<comment type="caution">
    <text evidence="5">The sequence shown here is derived from an EMBL/GenBank/DDBJ whole genome shotgun (WGS) entry which is preliminary data.</text>
</comment>
<name>A0ABQ6YN70_9NOCA</name>
<organism evidence="5 6">
    <name type="scientific">Nocardia caishijiensis</name>
    <dbReference type="NCBI Taxonomy" id="184756"/>
    <lineage>
        <taxon>Bacteria</taxon>
        <taxon>Bacillati</taxon>
        <taxon>Actinomycetota</taxon>
        <taxon>Actinomycetes</taxon>
        <taxon>Mycobacteriales</taxon>
        <taxon>Nocardiaceae</taxon>
        <taxon>Nocardia</taxon>
    </lineage>
</organism>
<dbReference type="Proteomes" id="UP000798951">
    <property type="component" value="Unassembled WGS sequence"/>
</dbReference>
<evidence type="ECO:0000313" key="6">
    <source>
        <dbReference type="Proteomes" id="UP000798951"/>
    </source>
</evidence>
<proteinExistence type="inferred from homology"/>
<dbReference type="PANTHER" id="PTHR11895:SF7">
    <property type="entry name" value="GLUTAMYL-TRNA(GLN) AMIDOTRANSFERASE SUBUNIT A, MITOCHONDRIAL"/>
    <property type="match status" value="1"/>
</dbReference>
<dbReference type="InterPro" id="IPR000120">
    <property type="entry name" value="Amidase"/>
</dbReference>
<protein>
    <recommendedName>
        <fullName evidence="3">amidase</fullName>
        <ecNumber evidence="3">3.5.1.4</ecNumber>
    </recommendedName>
</protein>